<dbReference type="EMBL" id="KB467832">
    <property type="protein sequence ID" value="PCH34865.1"/>
    <property type="molecule type" value="Genomic_DNA"/>
</dbReference>
<comment type="similarity">
    <text evidence="1">Belongs to the LTO1 family.</text>
</comment>
<organism evidence="4 5">
    <name type="scientific">Wolfiporia cocos (strain MD-104)</name>
    <name type="common">Brown rot fungus</name>
    <dbReference type="NCBI Taxonomy" id="742152"/>
    <lineage>
        <taxon>Eukaryota</taxon>
        <taxon>Fungi</taxon>
        <taxon>Dikarya</taxon>
        <taxon>Basidiomycota</taxon>
        <taxon>Agaricomycotina</taxon>
        <taxon>Agaricomycetes</taxon>
        <taxon>Polyporales</taxon>
        <taxon>Phaeolaceae</taxon>
        <taxon>Wolfiporia</taxon>
    </lineage>
</organism>
<feature type="non-terminal residue" evidence="4">
    <location>
        <position position="1"/>
    </location>
</feature>
<dbReference type="PANTHER" id="PTHR28532:SF1">
    <property type="entry name" value="ORAL CANCER OVEREXPRESSED 1"/>
    <property type="match status" value="1"/>
</dbReference>
<evidence type="ECO:0000256" key="1">
    <source>
        <dbReference type="ARBA" id="ARBA00038090"/>
    </source>
</evidence>
<dbReference type="STRING" id="742152.A0A2H3IZK1"/>
<dbReference type="InterPro" id="IPR019191">
    <property type="entry name" value="Essential_protein_Yae1_N"/>
</dbReference>
<dbReference type="Proteomes" id="UP000218811">
    <property type="component" value="Unassembled WGS sequence"/>
</dbReference>
<name>A0A2H3IZK1_WOLCO</name>
<evidence type="ECO:0000313" key="4">
    <source>
        <dbReference type="EMBL" id="PCH34865.1"/>
    </source>
</evidence>
<dbReference type="OMA" id="YQLGYAQ"/>
<feature type="domain" description="Essential protein Yae1 N-terminal" evidence="3">
    <location>
        <begin position="5"/>
        <end position="43"/>
    </location>
</feature>
<sequence>FYDAGYEDGFSHGRIHGSIEGRALGREKGFEMWEEVGFYQGFAMMWQEIHTIQGLSDDRIAHHIRHLLDLIAQFPQTNPSVVEPSDLDIPRLFRQIRSRYKALCATLGVRPTLRAGGSSTPAQELDPADSAEVPRQGGSRNVWPVQSADKAPTKEELSF</sequence>
<feature type="region of interest" description="Disordered" evidence="2">
    <location>
        <begin position="115"/>
        <end position="159"/>
    </location>
</feature>
<gene>
    <name evidence="4" type="ORF">WOLCODRAFT_78724</name>
</gene>
<dbReference type="AlphaFoldDB" id="A0A2H3IZK1"/>
<evidence type="ECO:0000259" key="3">
    <source>
        <dbReference type="Pfam" id="PF09811"/>
    </source>
</evidence>
<protein>
    <recommendedName>
        <fullName evidence="3">Essential protein Yae1 N-terminal domain-containing protein</fullName>
    </recommendedName>
</protein>
<dbReference type="PANTHER" id="PTHR28532">
    <property type="entry name" value="GEO13458P1"/>
    <property type="match status" value="1"/>
</dbReference>
<proteinExistence type="inferred from homology"/>
<evidence type="ECO:0000313" key="5">
    <source>
        <dbReference type="Proteomes" id="UP000218811"/>
    </source>
</evidence>
<dbReference type="InterPro" id="IPR052436">
    <property type="entry name" value="LTO1_adapter"/>
</dbReference>
<dbReference type="OrthoDB" id="48036at2759"/>
<evidence type="ECO:0000256" key="2">
    <source>
        <dbReference type="SAM" id="MobiDB-lite"/>
    </source>
</evidence>
<reference evidence="4 5" key="1">
    <citation type="journal article" date="2012" name="Science">
        <title>The Paleozoic origin of enzymatic lignin decomposition reconstructed from 31 fungal genomes.</title>
        <authorList>
            <person name="Floudas D."/>
            <person name="Binder M."/>
            <person name="Riley R."/>
            <person name="Barry K."/>
            <person name="Blanchette R.A."/>
            <person name="Henrissat B."/>
            <person name="Martinez A.T."/>
            <person name="Otillar R."/>
            <person name="Spatafora J.W."/>
            <person name="Yadav J.S."/>
            <person name="Aerts A."/>
            <person name="Benoit I."/>
            <person name="Boyd A."/>
            <person name="Carlson A."/>
            <person name="Copeland A."/>
            <person name="Coutinho P.M."/>
            <person name="de Vries R.P."/>
            <person name="Ferreira P."/>
            <person name="Findley K."/>
            <person name="Foster B."/>
            <person name="Gaskell J."/>
            <person name="Glotzer D."/>
            <person name="Gorecki P."/>
            <person name="Heitman J."/>
            <person name="Hesse C."/>
            <person name="Hori C."/>
            <person name="Igarashi K."/>
            <person name="Jurgens J.A."/>
            <person name="Kallen N."/>
            <person name="Kersten P."/>
            <person name="Kohler A."/>
            <person name="Kuees U."/>
            <person name="Kumar T.K.A."/>
            <person name="Kuo A."/>
            <person name="LaButti K."/>
            <person name="Larrondo L.F."/>
            <person name="Lindquist E."/>
            <person name="Ling A."/>
            <person name="Lombard V."/>
            <person name="Lucas S."/>
            <person name="Lundell T."/>
            <person name="Martin R."/>
            <person name="McLaughlin D.J."/>
            <person name="Morgenstern I."/>
            <person name="Morin E."/>
            <person name="Murat C."/>
            <person name="Nagy L.G."/>
            <person name="Nolan M."/>
            <person name="Ohm R.A."/>
            <person name="Patyshakuliyeva A."/>
            <person name="Rokas A."/>
            <person name="Ruiz-Duenas F.J."/>
            <person name="Sabat G."/>
            <person name="Salamov A."/>
            <person name="Samejima M."/>
            <person name="Schmutz J."/>
            <person name="Slot J.C."/>
            <person name="St John F."/>
            <person name="Stenlid J."/>
            <person name="Sun H."/>
            <person name="Sun S."/>
            <person name="Syed K."/>
            <person name="Tsang A."/>
            <person name="Wiebenga A."/>
            <person name="Young D."/>
            <person name="Pisabarro A."/>
            <person name="Eastwood D.C."/>
            <person name="Martin F."/>
            <person name="Cullen D."/>
            <person name="Grigoriev I.V."/>
            <person name="Hibbett D.S."/>
        </authorList>
    </citation>
    <scope>NUCLEOTIDE SEQUENCE [LARGE SCALE GENOMIC DNA]</scope>
    <source>
        <strain evidence="4 5">MD-104</strain>
    </source>
</reference>
<keyword evidence="5" id="KW-1185">Reference proteome</keyword>
<dbReference type="Pfam" id="PF09811">
    <property type="entry name" value="Yae1_N"/>
    <property type="match status" value="1"/>
</dbReference>
<accession>A0A2H3IZK1</accession>